<dbReference type="SUPFAM" id="SSF51419">
    <property type="entry name" value="PLP-binding barrel"/>
    <property type="match status" value="1"/>
</dbReference>
<dbReference type="InterPro" id="IPR000821">
    <property type="entry name" value="Ala_racemase"/>
</dbReference>
<name>A0A9D1LKX7_9CLOT</name>
<dbReference type="PRINTS" id="PR00992">
    <property type="entry name" value="ALARACEMASE"/>
</dbReference>
<dbReference type="EC" id="5.1.1.1" evidence="6"/>
<dbReference type="Pfam" id="PF01168">
    <property type="entry name" value="Ala_racemase_N"/>
    <property type="match status" value="1"/>
</dbReference>
<sequence>MKVLIVEKDKIINNLDKIREKSGGVPVIAVLKANAYGLDLRQMAELLREQGIRRFAVTEPQDAVRLRDWGFNEEEILILRSTSCAEDIKQILTACATATIGSYDAAVALNGLAEKDGVSCDVHIKVDTGMGRYGFEPSELERILSVYRFMTNLNVTGMYTHFPCAFRSRKKTLEQCNVLLDVAAKVRQAGLEPGMLHAANSAGLFYCNLPALDAVRPGSSIGGRMTCRGDYGLQKTGRLQSSVAEVRWLTKGHTIGYGSAYTTKKPTKIAIIPVGTADGYMLEKARDSFRFGDCVRYALSGFKSFLTGKRFYVLINGKRARVLGHVGVNHTIADVTDIDCAPGDIASFDVSPMFVPESVERRYV</sequence>
<protein>
    <submittedName>
        <fullName evidence="6">Alanine racemase</fullName>
        <ecNumber evidence="6">5.1.1.1</ecNumber>
    </submittedName>
</protein>
<evidence type="ECO:0000256" key="1">
    <source>
        <dbReference type="ARBA" id="ARBA00001933"/>
    </source>
</evidence>
<dbReference type="GO" id="GO:0005829">
    <property type="term" value="C:cytosol"/>
    <property type="evidence" value="ECO:0007669"/>
    <property type="project" value="TreeGrafter"/>
</dbReference>
<keyword evidence="3 6" id="KW-0413">Isomerase</keyword>
<dbReference type="SUPFAM" id="SSF50621">
    <property type="entry name" value="Alanine racemase C-terminal domain-like"/>
    <property type="match status" value="1"/>
</dbReference>
<dbReference type="PROSITE" id="PS00395">
    <property type="entry name" value="ALANINE_RACEMASE"/>
    <property type="match status" value="1"/>
</dbReference>
<dbReference type="PANTHER" id="PTHR30511">
    <property type="entry name" value="ALANINE RACEMASE"/>
    <property type="match status" value="1"/>
</dbReference>
<dbReference type="Pfam" id="PF00842">
    <property type="entry name" value="Ala_racemase_C"/>
    <property type="match status" value="1"/>
</dbReference>
<dbReference type="AlphaFoldDB" id="A0A9D1LKX7"/>
<dbReference type="InterPro" id="IPR011079">
    <property type="entry name" value="Ala_racemase_C"/>
</dbReference>
<proteinExistence type="predicted"/>
<evidence type="ECO:0000256" key="3">
    <source>
        <dbReference type="ARBA" id="ARBA00023235"/>
    </source>
</evidence>
<accession>A0A9D1LKX7</accession>
<evidence type="ECO:0000313" key="6">
    <source>
        <dbReference type="EMBL" id="HIU43644.1"/>
    </source>
</evidence>
<dbReference type="EMBL" id="DVMR01000042">
    <property type="protein sequence ID" value="HIU43644.1"/>
    <property type="molecule type" value="Genomic_DNA"/>
</dbReference>
<feature type="domain" description="Alanine racemase C-terminal" evidence="5">
    <location>
        <begin position="236"/>
        <end position="364"/>
    </location>
</feature>
<dbReference type="Gene3D" id="2.40.37.10">
    <property type="entry name" value="Lyase, Ornithine Decarboxylase, Chain A, domain 1"/>
    <property type="match status" value="1"/>
</dbReference>
<feature type="modified residue" description="N6-(pyridoxal phosphate)lysine" evidence="4">
    <location>
        <position position="32"/>
    </location>
</feature>
<dbReference type="CDD" id="cd00430">
    <property type="entry name" value="PLPDE_III_AR"/>
    <property type="match status" value="1"/>
</dbReference>
<dbReference type="PANTHER" id="PTHR30511:SF0">
    <property type="entry name" value="ALANINE RACEMASE, CATABOLIC-RELATED"/>
    <property type="match status" value="1"/>
</dbReference>
<dbReference type="InterPro" id="IPR001608">
    <property type="entry name" value="Ala_racemase_N"/>
</dbReference>
<dbReference type="InterPro" id="IPR009006">
    <property type="entry name" value="Ala_racemase/Decarboxylase_C"/>
</dbReference>
<reference evidence="6" key="2">
    <citation type="journal article" date="2021" name="PeerJ">
        <title>Extensive microbial diversity within the chicken gut microbiome revealed by metagenomics and culture.</title>
        <authorList>
            <person name="Gilroy R."/>
            <person name="Ravi A."/>
            <person name="Getino M."/>
            <person name="Pursley I."/>
            <person name="Horton D.L."/>
            <person name="Alikhan N.F."/>
            <person name="Baker D."/>
            <person name="Gharbi K."/>
            <person name="Hall N."/>
            <person name="Watson M."/>
            <person name="Adriaenssens E.M."/>
            <person name="Foster-Nyarko E."/>
            <person name="Jarju S."/>
            <person name="Secka A."/>
            <person name="Antonio M."/>
            <person name="Oren A."/>
            <person name="Chaudhuri R.R."/>
            <person name="La Ragione R."/>
            <person name="Hildebrand F."/>
            <person name="Pallen M.J."/>
        </authorList>
    </citation>
    <scope>NUCLEOTIDE SEQUENCE</scope>
    <source>
        <strain evidence="6">CHK191-8634</strain>
    </source>
</reference>
<reference evidence="6" key="1">
    <citation type="submission" date="2020-10" db="EMBL/GenBank/DDBJ databases">
        <authorList>
            <person name="Gilroy R."/>
        </authorList>
    </citation>
    <scope>NUCLEOTIDE SEQUENCE</scope>
    <source>
        <strain evidence="6">CHK191-8634</strain>
    </source>
</reference>
<dbReference type="NCBIfam" id="TIGR00492">
    <property type="entry name" value="alr"/>
    <property type="match status" value="1"/>
</dbReference>
<dbReference type="GO" id="GO:0008784">
    <property type="term" value="F:alanine racemase activity"/>
    <property type="evidence" value="ECO:0007669"/>
    <property type="project" value="UniProtKB-EC"/>
</dbReference>
<evidence type="ECO:0000256" key="2">
    <source>
        <dbReference type="ARBA" id="ARBA00022898"/>
    </source>
</evidence>
<evidence type="ECO:0000256" key="4">
    <source>
        <dbReference type="PIRSR" id="PIRSR600821-50"/>
    </source>
</evidence>
<dbReference type="GO" id="GO:0030170">
    <property type="term" value="F:pyridoxal phosphate binding"/>
    <property type="evidence" value="ECO:0007669"/>
    <property type="project" value="TreeGrafter"/>
</dbReference>
<evidence type="ECO:0000313" key="7">
    <source>
        <dbReference type="Proteomes" id="UP000824073"/>
    </source>
</evidence>
<comment type="cofactor">
    <cofactor evidence="1 4">
        <name>pyridoxal 5'-phosphate</name>
        <dbReference type="ChEBI" id="CHEBI:597326"/>
    </cofactor>
</comment>
<dbReference type="Proteomes" id="UP000824073">
    <property type="component" value="Unassembled WGS sequence"/>
</dbReference>
<gene>
    <name evidence="6" type="primary">alr</name>
    <name evidence="6" type="ORF">IAB67_05020</name>
</gene>
<dbReference type="SMART" id="SM01005">
    <property type="entry name" value="Ala_racemase_C"/>
    <property type="match status" value="1"/>
</dbReference>
<dbReference type="InterPro" id="IPR020622">
    <property type="entry name" value="Ala_racemase_pyridoxalP-BS"/>
</dbReference>
<dbReference type="InterPro" id="IPR029066">
    <property type="entry name" value="PLP-binding_barrel"/>
</dbReference>
<dbReference type="Gene3D" id="3.20.20.10">
    <property type="entry name" value="Alanine racemase"/>
    <property type="match status" value="1"/>
</dbReference>
<evidence type="ECO:0000259" key="5">
    <source>
        <dbReference type="SMART" id="SM01005"/>
    </source>
</evidence>
<organism evidence="6 7">
    <name type="scientific">Candidatus Ventrousia excrementavium</name>
    <dbReference type="NCBI Taxonomy" id="2840961"/>
    <lineage>
        <taxon>Bacteria</taxon>
        <taxon>Bacillati</taxon>
        <taxon>Bacillota</taxon>
        <taxon>Clostridia</taxon>
        <taxon>Eubacteriales</taxon>
        <taxon>Clostridiaceae</taxon>
        <taxon>Clostridiaceae incertae sedis</taxon>
        <taxon>Candidatus Ventrousia</taxon>
    </lineage>
</organism>
<comment type="caution">
    <text evidence="6">The sequence shown here is derived from an EMBL/GenBank/DDBJ whole genome shotgun (WGS) entry which is preliminary data.</text>
</comment>
<keyword evidence="2 4" id="KW-0663">Pyridoxal phosphate</keyword>
<dbReference type="GO" id="GO:0006522">
    <property type="term" value="P:alanine metabolic process"/>
    <property type="evidence" value="ECO:0007669"/>
    <property type="project" value="InterPro"/>
</dbReference>